<dbReference type="NCBIfam" id="NF045841">
    <property type="entry name" value="Ig_SerProt_MIP"/>
    <property type="match status" value="1"/>
</dbReference>
<feature type="chain" id="PRO_5021185338" description="DUF31 domain-containing protein" evidence="3">
    <location>
        <begin position="24"/>
        <end position="776"/>
    </location>
</feature>
<evidence type="ECO:0000313" key="6">
    <source>
        <dbReference type="Proteomes" id="UP000320801"/>
    </source>
</evidence>
<name>A0A507SQY1_9BACT</name>
<dbReference type="InterPro" id="IPR022382">
    <property type="entry name" value="Mycoplasma_peptidase_DUF31"/>
</dbReference>
<keyword evidence="6" id="KW-1185">Reference proteome</keyword>
<comment type="caution">
    <text evidence="5">The sequence shown here is derived from an EMBL/GenBank/DDBJ whole genome shotgun (WGS) entry which is preliminary data.</text>
</comment>
<feature type="compositionally biased region" description="Basic and acidic residues" evidence="2">
    <location>
        <begin position="249"/>
        <end position="264"/>
    </location>
</feature>
<evidence type="ECO:0000256" key="3">
    <source>
        <dbReference type="SAM" id="SignalP"/>
    </source>
</evidence>
<accession>A0A507SQY1</accession>
<dbReference type="InterPro" id="IPR022381">
    <property type="entry name" value="Uncharacterised_MG067"/>
</dbReference>
<keyword evidence="1" id="KW-0175">Coiled coil</keyword>
<dbReference type="PRINTS" id="PR00840">
    <property type="entry name" value="Y06768FAMILY"/>
</dbReference>
<evidence type="ECO:0000259" key="4">
    <source>
        <dbReference type="Pfam" id="PF01732"/>
    </source>
</evidence>
<dbReference type="OrthoDB" id="395427at2"/>
<dbReference type="RefSeq" id="WP_141483937.1">
    <property type="nucleotide sequence ID" value="NZ_SMDN01000006.1"/>
</dbReference>
<evidence type="ECO:0000313" key="5">
    <source>
        <dbReference type="EMBL" id="TQC51553.1"/>
    </source>
</evidence>
<dbReference type="Pfam" id="PF01732">
    <property type="entry name" value="Mycop_pep_DUF31"/>
    <property type="match status" value="1"/>
</dbReference>
<sequence length="776" mass="89601">MKKNIFKMAALLSQFLLPLSVLSCRQPMKNVNKITSVNASINDEKGLLKIHFLKSIKSNLILTYDTHKRVQTSKIEDDGYTHIFQFNPSQFTYNKSYSFDLFLDNKTEVSAVNNSSNFLFKFEKLNTNTQEKLDNSSHDTTPIEKEKTNSILSLEPLTEKEKNVLSIHLEFAQNSPLFLTYDTDKRVQTSKIIDNGHTHIFEFLSPEIEYNKEYVFDLFLDKCLENKAVNNSTNFSFVFKKEMKQKIQNSETKKPEIKKEKENKPQQFPDFPIIPPNFPNFNKINKENHTYPSFVDKFTKINRVNAYKEIYDRTFAVKFGVKLNNNSSNDFRSTNNGTAWLLDYHKINDNKYKLFLATNLHVAGDLSNTLSEELNKKLNYEDPRGNKAIAISLGKSSQKITDFEAKNNKFIYGNQEKYRTKWLASDNRFTDYGKTDFSAEHTKFSDGISAPKLIFAGYDFIKDEYVNQFQKEAKEKLKEKIKSIEDKDEDDKDSEYWIANNALKNQQKFPFYTDFAVFEVEIDMSKMASEYAQWFKDSISGLDAYLTRLSNTNVLPNQDKSVSKYMLTKDYITSHNEIKNPTQNNLWNSKEAYIAGYVGIDNGYSAWSLNNPIERNSSIQWAYRSPENKEAFAVASYNYEEKVTTNNFYPYTSVHGKVLLDRYGFNETVWFSSLYYGASGSLVYNDFGQMIGIYSSVASSVNLYDLSKQAGFTPFLLSQDYGKGDKKIKAYNLIDGSDKNLYPAQKASFRENLRVIYPNGFDDKGSTTTALFENGF</sequence>
<feature type="coiled-coil region" evidence="1">
    <location>
        <begin position="467"/>
        <end position="494"/>
    </location>
</feature>
<evidence type="ECO:0000256" key="2">
    <source>
        <dbReference type="SAM" id="MobiDB-lite"/>
    </source>
</evidence>
<gene>
    <name evidence="5" type="ORF">E1I18_02040</name>
</gene>
<feature type="region of interest" description="Disordered" evidence="2">
    <location>
        <begin position="249"/>
        <end position="269"/>
    </location>
</feature>
<evidence type="ECO:0000256" key="1">
    <source>
        <dbReference type="SAM" id="Coils"/>
    </source>
</evidence>
<organism evidence="5 6">
    <name type="scientific">Mycoplasmopsis mucosicanis</name>
    <dbReference type="NCBI Taxonomy" id="458208"/>
    <lineage>
        <taxon>Bacteria</taxon>
        <taxon>Bacillati</taxon>
        <taxon>Mycoplasmatota</taxon>
        <taxon>Mycoplasmoidales</taxon>
        <taxon>Metamycoplasmataceae</taxon>
        <taxon>Mycoplasmopsis</taxon>
    </lineage>
</organism>
<dbReference type="AlphaFoldDB" id="A0A507SQY1"/>
<reference evidence="5 6" key="1">
    <citation type="submission" date="2019-03" db="EMBL/GenBank/DDBJ databases">
        <title>Characterization of a novel Mycoplasma cynos real-time PCR assay.</title>
        <authorList>
            <person name="Tallmadge R.L."/>
            <person name="Mitchell P.K."/>
            <person name="Goodman L."/>
        </authorList>
    </citation>
    <scope>NUCLEOTIDE SEQUENCE [LARGE SCALE GENOMIC DNA]</scope>
    <source>
        <strain evidence="5 6">1642</strain>
    </source>
</reference>
<dbReference type="PROSITE" id="PS51257">
    <property type="entry name" value="PROKAR_LIPOPROTEIN"/>
    <property type="match status" value="1"/>
</dbReference>
<dbReference type="Proteomes" id="UP000320801">
    <property type="component" value="Unassembled WGS sequence"/>
</dbReference>
<dbReference type="EMBL" id="SMDN01000006">
    <property type="protein sequence ID" value="TQC51553.1"/>
    <property type="molecule type" value="Genomic_DNA"/>
</dbReference>
<proteinExistence type="predicted"/>
<keyword evidence="3" id="KW-0732">Signal</keyword>
<protein>
    <recommendedName>
        <fullName evidence="4">DUF31 domain-containing protein</fullName>
    </recommendedName>
</protein>
<feature type="signal peptide" evidence="3">
    <location>
        <begin position="1"/>
        <end position="23"/>
    </location>
</feature>
<feature type="domain" description="DUF31" evidence="4">
    <location>
        <begin position="306"/>
        <end position="695"/>
    </location>
</feature>